<dbReference type="Pfam" id="PF12937">
    <property type="entry name" value="F-box-like"/>
    <property type="match status" value="1"/>
</dbReference>
<dbReference type="PROSITE" id="PS50181">
    <property type="entry name" value="FBOX"/>
    <property type="match status" value="1"/>
</dbReference>
<name>A0A1B8GSR3_9PEZI</name>
<feature type="region of interest" description="Disordered" evidence="1">
    <location>
        <begin position="446"/>
        <end position="474"/>
    </location>
</feature>
<dbReference type="InterPro" id="IPR036047">
    <property type="entry name" value="F-box-like_dom_sf"/>
</dbReference>
<dbReference type="Proteomes" id="UP000091956">
    <property type="component" value="Unassembled WGS sequence"/>
</dbReference>
<accession>A0A1B8GSR3</accession>
<dbReference type="STRING" id="342668.A0A1B8GSR3"/>
<dbReference type="EMBL" id="KV460215">
    <property type="protein sequence ID" value="OBT98874.2"/>
    <property type="molecule type" value="Genomic_DNA"/>
</dbReference>
<dbReference type="CDD" id="cd09917">
    <property type="entry name" value="F-box_SF"/>
    <property type="match status" value="1"/>
</dbReference>
<dbReference type="AlphaFoldDB" id="A0A1B8GSR3"/>
<evidence type="ECO:0000313" key="4">
    <source>
        <dbReference type="Proteomes" id="UP000091956"/>
    </source>
</evidence>
<dbReference type="SUPFAM" id="SSF81383">
    <property type="entry name" value="F-box domain"/>
    <property type="match status" value="1"/>
</dbReference>
<proteinExistence type="predicted"/>
<reference evidence="3 4" key="1">
    <citation type="submission" date="2016-03" db="EMBL/GenBank/DDBJ databases">
        <title>Comparative genomics of Pseudogymnoascus destructans, the fungus causing white-nose syndrome of bats.</title>
        <authorList>
            <person name="Palmer J.M."/>
            <person name="Drees K.P."/>
            <person name="Foster J.T."/>
            <person name="Lindner D.L."/>
        </authorList>
    </citation>
    <scope>NUCLEOTIDE SEQUENCE [LARGE SCALE GENOMIC DNA]</scope>
    <source>
        <strain evidence="3 4">UAMH 10579</strain>
    </source>
</reference>
<evidence type="ECO:0000313" key="3">
    <source>
        <dbReference type="EMBL" id="OBT98874.2"/>
    </source>
</evidence>
<protein>
    <recommendedName>
        <fullName evidence="2">F-box domain-containing protein</fullName>
    </recommendedName>
</protein>
<evidence type="ECO:0000259" key="2">
    <source>
        <dbReference type="PROSITE" id="PS50181"/>
    </source>
</evidence>
<feature type="compositionally biased region" description="Acidic residues" evidence="1">
    <location>
        <begin position="447"/>
        <end position="474"/>
    </location>
</feature>
<gene>
    <name evidence="3" type="ORF">VE01_03320</name>
</gene>
<dbReference type="GeneID" id="28836706"/>
<sequence>MDSPSLVREMPLEVFLQVSSYLTTPDLCALRRTCKRTEAWLFDTFSLEFFTRKQFMLTETSLQALIDISNHPTLSQCLRHVIIGLDNYDYSGRPLPHFSQDAHANRYRAGLADQFTLLSTGQDRDMLACAFRNLPNLQTVGLRDYSSGGRIRDSGQWHSYGATTIFEETGVRLAGGYRQGAIDTDLRYASRAFSSVLYALGQSGARPAAFEVLLKKRGFGLRDYAFNIPNFLEPSVVPVLASLKTLLLGVSLANESIFDTPGANNSPDLESRDFRFRQFFHHTPNLTHLRLNFQNVETSNDEDFLVWLSRPALHPASPAPIVLSQLRRLDIGMLSVAPHVLLDVIRKFQPMLRELSLWKITLKSTDQDRRRGKRVNVWAKFFAKLSDLDHLSVGCLSQLSQQEQQQVGFRPVDSQEDAWGISRDYSRDDMLDFPYNLVRDVLLEWPEGGDGEDESMSDDTSDDYDNDTDMDDDE</sequence>
<dbReference type="RefSeq" id="XP_018132607.2">
    <property type="nucleotide sequence ID" value="XM_018272815.2"/>
</dbReference>
<evidence type="ECO:0000256" key="1">
    <source>
        <dbReference type="SAM" id="MobiDB-lite"/>
    </source>
</evidence>
<keyword evidence="4" id="KW-1185">Reference proteome</keyword>
<reference evidence="4" key="2">
    <citation type="journal article" date="2018" name="Nat. Commun.">
        <title>Extreme sensitivity to ultraviolet light in the fungal pathogen causing white-nose syndrome of bats.</title>
        <authorList>
            <person name="Palmer J.M."/>
            <person name="Drees K.P."/>
            <person name="Foster J.T."/>
            <person name="Lindner D.L."/>
        </authorList>
    </citation>
    <scope>NUCLEOTIDE SEQUENCE [LARGE SCALE GENOMIC DNA]</scope>
    <source>
        <strain evidence="4">UAMH 10579</strain>
    </source>
</reference>
<dbReference type="InterPro" id="IPR001810">
    <property type="entry name" value="F-box_dom"/>
</dbReference>
<feature type="domain" description="F-box" evidence="2">
    <location>
        <begin position="4"/>
        <end position="53"/>
    </location>
</feature>
<organism evidence="3 4">
    <name type="scientific">Pseudogymnoascus verrucosus</name>
    <dbReference type="NCBI Taxonomy" id="342668"/>
    <lineage>
        <taxon>Eukaryota</taxon>
        <taxon>Fungi</taxon>
        <taxon>Dikarya</taxon>
        <taxon>Ascomycota</taxon>
        <taxon>Pezizomycotina</taxon>
        <taxon>Leotiomycetes</taxon>
        <taxon>Thelebolales</taxon>
        <taxon>Thelebolaceae</taxon>
        <taxon>Pseudogymnoascus</taxon>
    </lineage>
</organism>